<evidence type="ECO:0000313" key="3">
    <source>
        <dbReference type="EMBL" id="KAK5775865.1"/>
    </source>
</evidence>
<dbReference type="Proteomes" id="UP001358586">
    <property type="component" value="Chromosome 12"/>
</dbReference>
<comment type="similarity">
    <text evidence="1">Belongs to the multicopper oxidase family.</text>
</comment>
<proteinExistence type="inferred from homology"/>
<keyword evidence="4" id="KW-1185">Reference proteome</keyword>
<sequence>MSDVFDPSPPPEDYDSTNFDIYSVAKNTNAISSTSIYKLQFNSTVDIILQNANSMTRNVSETHPWHLYRHGFWVLGYGEGKFNLSRDVEKYKLVVPIMKNIVAPHPFGWVALRFQADNLGYDFSITILKPISSLGC</sequence>
<name>A0ABR0MR87_GOSAR</name>
<dbReference type="Pfam" id="PF07731">
    <property type="entry name" value="Cu-oxidase_2"/>
    <property type="match status" value="1"/>
</dbReference>
<dbReference type="PANTHER" id="PTHR11709">
    <property type="entry name" value="MULTI-COPPER OXIDASE"/>
    <property type="match status" value="1"/>
</dbReference>
<reference evidence="3 4" key="1">
    <citation type="submission" date="2023-03" db="EMBL/GenBank/DDBJ databases">
        <title>WGS of Gossypium arboreum.</title>
        <authorList>
            <person name="Yu D."/>
        </authorList>
    </citation>
    <scope>NUCLEOTIDE SEQUENCE [LARGE SCALE GENOMIC DNA]</scope>
    <source>
        <tissue evidence="3">Leaf</tissue>
    </source>
</reference>
<organism evidence="3 4">
    <name type="scientific">Gossypium arboreum</name>
    <name type="common">Tree cotton</name>
    <name type="synonym">Gossypium nanking</name>
    <dbReference type="NCBI Taxonomy" id="29729"/>
    <lineage>
        <taxon>Eukaryota</taxon>
        <taxon>Viridiplantae</taxon>
        <taxon>Streptophyta</taxon>
        <taxon>Embryophyta</taxon>
        <taxon>Tracheophyta</taxon>
        <taxon>Spermatophyta</taxon>
        <taxon>Magnoliopsida</taxon>
        <taxon>eudicotyledons</taxon>
        <taxon>Gunneridae</taxon>
        <taxon>Pentapetalae</taxon>
        <taxon>rosids</taxon>
        <taxon>malvids</taxon>
        <taxon>Malvales</taxon>
        <taxon>Malvaceae</taxon>
        <taxon>Malvoideae</taxon>
        <taxon>Gossypium</taxon>
    </lineage>
</organism>
<comment type="caution">
    <text evidence="3">The sequence shown here is derived from an EMBL/GenBank/DDBJ whole genome shotgun (WGS) entry which is preliminary data.</text>
</comment>
<dbReference type="PANTHER" id="PTHR11709:SF237">
    <property type="entry name" value="L-ASCORBATE OXIDASE"/>
    <property type="match status" value="1"/>
</dbReference>
<protein>
    <recommendedName>
        <fullName evidence="2">Plastocyanin-like domain-containing protein</fullName>
    </recommendedName>
</protein>
<accession>A0ABR0MR87</accession>
<evidence type="ECO:0000256" key="1">
    <source>
        <dbReference type="ARBA" id="ARBA00010609"/>
    </source>
</evidence>
<dbReference type="InterPro" id="IPR045087">
    <property type="entry name" value="Cu-oxidase_fam"/>
</dbReference>
<dbReference type="Gene3D" id="2.60.40.420">
    <property type="entry name" value="Cupredoxins - blue copper proteins"/>
    <property type="match status" value="1"/>
</dbReference>
<evidence type="ECO:0000259" key="2">
    <source>
        <dbReference type="Pfam" id="PF07731"/>
    </source>
</evidence>
<feature type="domain" description="Plastocyanin-like" evidence="2">
    <location>
        <begin position="9"/>
        <end position="120"/>
    </location>
</feature>
<dbReference type="InterPro" id="IPR008972">
    <property type="entry name" value="Cupredoxin"/>
</dbReference>
<dbReference type="SUPFAM" id="SSF49503">
    <property type="entry name" value="Cupredoxins"/>
    <property type="match status" value="1"/>
</dbReference>
<dbReference type="InterPro" id="IPR011706">
    <property type="entry name" value="Cu-oxidase_C"/>
</dbReference>
<evidence type="ECO:0000313" key="4">
    <source>
        <dbReference type="Proteomes" id="UP001358586"/>
    </source>
</evidence>
<dbReference type="EMBL" id="JARKNE010000012">
    <property type="protein sequence ID" value="KAK5775865.1"/>
    <property type="molecule type" value="Genomic_DNA"/>
</dbReference>
<gene>
    <name evidence="3" type="ORF">PVK06_043819</name>
</gene>